<reference evidence="2" key="1">
    <citation type="submission" date="2016-09" db="EMBL/GenBank/DDBJ databases">
        <authorList>
            <person name="Lysoe E."/>
        </authorList>
    </citation>
    <scope>NUCLEOTIDE SEQUENCE [LARGE SCALE GENOMIC DNA]</scope>
    <source>
        <strain evidence="2">LJ96T</strain>
    </source>
</reference>
<dbReference type="InterPro" id="IPR029068">
    <property type="entry name" value="Glyas_Bleomycin-R_OHBP_Dase"/>
</dbReference>
<dbReference type="STRING" id="1440763.BJI69_21030"/>
<sequence length="240" mass="25713">MRITRLTLPSTDAGACLAFYRDVLQLPTTGSTIHVGWTDIEIVPTSTDAGAIHLAFNLPHHRFDAACAWLGERALLLRDPRGQERFRLGGAWDSESVYFAGPHDAVLELIGRRPLGLGGPVTAGFRSSEIACVSEVGLPTKDVPALVRDLVVATGLLPFGNVSDGFAPMGDHEGLLIVVDRDRPWFPEGKRLPGARGIELLVEGGLPGVVVTDGQGWRMSTATSETVSPGKRMRGAISVW</sequence>
<dbReference type="AlphaFoldDB" id="A0A1L3EYQ5"/>
<evidence type="ECO:0000313" key="2">
    <source>
        <dbReference type="Proteomes" id="UP000182987"/>
    </source>
</evidence>
<organism evidence="1 2">
    <name type="scientific">Luteibacter rhizovicinus DSM 16549</name>
    <dbReference type="NCBI Taxonomy" id="1440763"/>
    <lineage>
        <taxon>Bacteria</taxon>
        <taxon>Pseudomonadati</taxon>
        <taxon>Pseudomonadota</taxon>
        <taxon>Gammaproteobacteria</taxon>
        <taxon>Lysobacterales</taxon>
        <taxon>Rhodanobacteraceae</taxon>
        <taxon>Luteibacter</taxon>
    </lineage>
</organism>
<dbReference type="RefSeq" id="WP_046969578.1">
    <property type="nucleotide sequence ID" value="NZ_CP017480.1"/>
</dbReference>
<evidence type="ECO:0000313" key="1">
    <source>
        <dbReference type="EMBL" id="APG06140.1"/>
    </source>
</evidence>
<name>A0A1L3EYQ5_9GAMM</name>
<protein>
    <recommendedName>
        <fullName evidence="3">VOC domain-containing protein</fullName>
    </recommendedName>
</protein>
<proteinExistence type="predicted"/>
<accession>A0A1L3EYQ5</accession>
<dbReference type="SUPFAM" id="SSF54593">
    <property type="entry name" value="Glyoxalase/Bleomycin resistance protein/Dihydroxybiphenyl dioxygenase"/>
    <property type="match status" value="1"/>
</dbReference>
<dbReference type="Gene3D" id="3.10.180.10">
    <property type="entry name" value="2,3-Dihydroxybiphenyl 1,2-Dioxygenase, domain 1"/>
    <property type="match status" value="1"/>
</dbReference>
<evidence type="ECO:0008006" key="3">
    <source>
        <dbReference type="Google" id="ProtNLM"/>
    </source>
</evidence>
<gene>
    <name evidence="1" type="ORF">BJI69_21030</name>
</gene>
<dbReference type="EMBL" id="CP017480">
    <property type="protein sequence ID" value="APG06140.1"/>
    <property type="molecule type" value="Genomic_DNA"/>
</dbReference>
<keyword evidence="2" id="KW-1185">Reference proteome</keyword>
<dbReference type="Proteomes" id="UP000182987">
    <property type="component" value="Chromosome"/>
</dbReference>
<dbReference type="KEGG" id="lrz:BJI69_21030"/>